<evidence type="ECO:0000313" key="5">
    <source>
        <dbReference type="Proteomes" id="UP001596395"/>
    </source>
</evidence>
<evidence type="ECO:0000256" key="1">
    <source>
        <dbReference type="ARBA" id="ARBA00023015"/>
    </source>
</evidence>
<dbReference type="RefSeq" id="WP_336351728.1">
    <property type="nucleotide sequence ID" value="NZ_JAZAQL010000004.1"/>
</dbReference>
<accession>A0ABD5VKQ0</accession>
<feature type="domain" description="HTH bat-type" evidence="3">
    <location>
        <begin position="157"/>
        <end position="208"/>
    </location>
</feature>
<dbReference type="InterPro" id="IPR007050">
    <property type="entry name" value="HTH_bacterioopsin"/>
</dbReference>
<dbReference type="Pfam" id="PF04967">
    <property type="entry name" value="HTH_10"/>
    <property type="match status" value="1"/>
</dbReference>
<dbReference type="PANTHER" id="PTHR34236:SF1">
    <property type="entry name" value="DIMETHYL SULFOXIDE REDUCTASE TRANSCRIPTIONAL ACTIVATOR"/>
    <property type="match status" value="1"/>
</dbReference>
<organism evidence="4 5">
    <name type="scientific">Halorubellus litoreus</name>
    <dbReference type="NCBI Taxonomy" id="755308"/>
    <lineage>
        <taxon>Archaea</taxon>
        <taxon>Methanobacteriati</taxon>
        <taxon>Methanobacteriota</taxon>
        <taxon>Stenosarchaea group</taxon>
        <taxon>Halobacteria</taxon>
        <taxon>Halobacteriales</taxon>
        <taxon>Halorubellaceae</taxon>
        <taxon>Halorubellus</taxon>
    </lineage>
</organism>
<dbReference type="Proteomes" id="UP001596395">
    <property type="component" value="Unassembled WGS sequence"/>
</dbReference>
<reference evidence="4 5" key="1">
    <citation type="journal article" date="2019" name="Int. J. Syst. Evol. Microbiol.">
        <title>The Global Catalogue of Microorganisms (GCM) 10K type strain sequencing project: providing services to taxonomists for standard genome sequencing and annotation.</title>
        <authorList>
            <consortium name="The Broad Institute Genomics Platform"/>
            <consortium name="The Broad Institute Genome Sequencing Center for Infectious Disease"/>
            <person name="Wu L."/>
            <person name="Ma J."/>
        </authorList>
    </citation>
    <scope>NUCLEOTIDE SEQUENCE [LARGE SCALE GENOMIC DNA]</scope>
    <source>
        <strain evidence="4 5">GX26</strain>
    </source>
</reference>
<keyword evidence="2" id="KW-0804">Transcription</keyword>
<dbReference type="PANTHER" id="PTHR34236">
    <property type="entry name" value="DIMETHYL SULFOXIDE REDUCTASE TRANSCRIPTIONAL ACTIVATOR"/>
    <property type="match status" value="1"/>
</dbReference>
<comment type="caution">
    <text evidence="4">The sequence shown here is derived from an EMBL/GenBank/DDBJ whole genome shotgun (WGS) entry which is preliminary data.</text>
</comment>
<protein>
    <submittedName>
        <fullName evidence="4">Helix-turn-helix domain-containing protein</fullName>
    </submittedName>
</protein>
<keyword evidence="5" id="KW-1185">Reference proteome</keyword>
<evidence type="ECO:0000313" key="4">
    <source>
        <dbReference type="EMBL" id="MFC6954785.1"/>
    </source>
</evidence>
<proteinExistence type="predicted"/>
<sequence>MNDLKTEFPEVRRIEFENAFYADDGDWIESLLITASRDFDPEAAVTSLSRATLFHHEQVSPDTAEQPTYRLTIVAHEPYPFILGVILRQQAMPNRLKLHGDYFDGVVTVDVWEDFRALADRIQERFGRFELLSVNQVETTGEPLGSGQLGRVLVNELSQQQMDVLRTAHSMGYFETPRRASADDIAAELDIAQSTLSERLRRAEKQLFDLVFSEAEDGDVLAADSEES</sequence>
<keyword evidence="1" id="KW-0805">Transcription regulation</keyword>
<evidence type="ECO:0000259" key="3">
    <source>
        <dbReference type="Pfam" id="PF04967"/>
    </source>
</evidence>
<dbReference type="EMBL" id="JBHSXN010000004">
    <property type="protein sequence ID" value="MFC6954785.1"/>
    <property type="molecule type" value="Genomic_DNA"/>
</dbReference>
<gene>
    <name evidence="4" type="ORF">ACFQGB_18110</name>
</gene>
<name>A0ABD5VKQ0_9EURY</name>
<evidence type="ECO:0000256" key="2">
    <source>
        <dbReference type="ARBA" id="ARBA00023163"/>
    </source>
</evidence>
<dbReference type="AlphaFoldDB" id="A0ABD5VKQ0"/>